<dbReference type="RefSeq" id="WP_377179088.1">
    <property type="nucleotide sequence ID" value="NZ_JBHUOG010000001.1"/>
</dbReference>
<dbReference type="EMBL" id="JBHUOG010000001">
    <property type="protein sequence ID" value="MFD2791934.1"/>
    <property type="molecule type" value="Genomic_DNA"/>
</dbReference>
<gene>
    <name evidence="1" type="ORF">ACFS27_00055</name>
</gene>
<name>A0ABW5VJP1_9MICO</name>
<organism evidence="1 2">
    <name type="scientific">Promicromonospora vindobonensis</name>
    <dbReference type="NCBI Taxonomy" id="195748"/>
    <lineage>
        <taxon>Bacteria</taxon>
        <taxon>Bacillati</taxon>
        <taxon>Actinomycetota</taxon>
        <taxon>Actinomycetes</taxon>
        <taxon>Micrococcales</taxon>
        <taxon>Promicromonosporaceae</taxon>
        <taxon>Promicromonospora</taxon>
    </lineage>
</organism>
<comment type="caution">
    <text evidence="1">The sequence shown here is derived from an EMBL/GenBank/DDBJ whole genome shotgun (WGS) entry which is preliminary data.</text>
</comment>
<proteinExistence type="predicted"/>
<keyword evidence="2" id="KW-1185">Reference proteome</keyword>
<accession>A0ABW5VJP1</accession>
<sequence>MAGILDLAPLGPEVDVLLAAIALDRAAGLASDCQRPKETTAILRRHLGAYAELTTLSVPVAIAMLEPATDLARLHAIAGRTDQALSWLTHLMHAVRTGSRTPVDRYMLSLDRVDGAPEELRLLRAWAWAWSRLLADAVKVLAVAGRWSEASDLVTRHSGPATRLTETRQVLVVAHLVDGELEAARHHLAETTPTELWEVEVASCLRALAAEPADRADEVAAMLTTFRQSRPEPLHAAYRARYGVTVARLAHATGHPYADIARQLAAEAITLRDGHAAREVLRNVGGCLSRKDVAALTRNVTRAGLTGDHLTGYNLTRLRATVHRAATNLHIALHHPPR</sequence>
<evidence type="ECO:0000313" key="2">
    <source>
        <dbReference type="Proteomes" id="UP001597479"/>
    </source>
</evidence>
<protein>
    <submittedName>
        <fullName evidence="1">Uncharacterized protein</fullName>
    </submittedName>
</protein>
<evidence type="ECO:0000313" key="1">
    <source>
        <dbReference type="EMBL" id="MFD2791934.1"/>
    </source>
</evidence>
<dbReference type="Proteomes" id="UP001597479">
    <property type="component" value="Unassembled WGS sequence"/>
</dbReference>
<reference evidence="2" key="1">
    <citation type="journal article" date="2019" name="Int. J. Syst. Evol. Microbiol.">
        <title>The Global Catalogue of Microorganisms (GCM) 10K type strain sequencing project: providing services to taxonomists for standard genome sequencing and annotation.</title>
        <authorList>
            <consortium name="The Broad Institute Genomics Platform"/>
            <consortium name="The Broad Institute Genome Sequencing Center for Infectious Disease"/>
            <person name="Wu L."/>
            <person name="Ma J."/>
        </authorList>
    </citation>
    <scope>NUCLEOTIDE SEQUENCE [LARGE SCALE GENOMIC DNA]</scope>
    <source>
        <strain evidence="2">CCM 7044</strain>
    </source>
</reference>